<evidence type="ECO:0008006" key="4">
    <source>
        <dbReference type="Google" id="ProtNLM"/>
    </source>
</evidence>
<gene>
    <name evidence="2" type="ORF">LepocDRAFT_00002810</name>
</gene>
<evidence type="ECO:0000313" key="2">
    <source>
        <dbReference type="EMBL" id="EIM31549.1"/>
    </source>
</evidence>
<feature type="region of interest" description="Disordered" evidence="1">
    <location>
        <begin position="105"/>
        <end position="140"/>
    </location>
</feature>
<keyword evidence="3" id="KW-1185">Reference proteome</keyword>
<name>I4Z5Q7_9BURK</name>
<dbReference type="HOGENOM" id="CLU_1832708_0_0_4"/>
<protein>
    <recommendedName>
        <fullName evidence="4">DUF2946 domain-containing protein</fullName>
    </recommendedName>
</protein>
<sequence length="140" mass="15284">MLRRIAPVMSRRPIHPAFAFLRLLRCTLWVLIALLPLRGWAVAGMGIESLKTVAAHTLMNTMTAADDEALPPCHQHHNDNTQAETQTHCAHCTLCHAASAPPLPITSTAEEPRSSHVMSAHVPTGHAQQGWSALERPPRA</sequence>
<dbReference type="GeneID" id="92352166"/>
<dbReference type="Proteomes" id="UP000053899">
    <property type="component" value="Unassembled WGS sequence"/>
</dbReference>
<organism evidence="2 3">
    <name type="scientific">Leptothrix ochracea L12</name>
    <dbReference type="NCBI Taxonomy" id="735332"/>
    <lineage>
        <taxon>Bacteria</taxon>
        <taxon>Pseudomonadati</taxon>
        <taxon>Pseudomonadota</taxon>
        <taxon>Betaproteobacteria</taxon>
        <taxon>Burkholderiales</taxon>
        <taxon>Sphaerotilaceae</taxon>
        <taxon>Leptothrix</taxon>
    </lineage>
</organism>
<dbReference type="RefSeq" id="WP_009453359.1">
    <property type="nucleotide sequence ID" value="NZ_JH660677.1"/>
</dbReference>
<dbReference type="EMBL" id="JH660677">
    <property type="protein sequence ID" value="EIM31549.1"/>
    <property type="molecule type" value="Genomic_DNA"/>
</dbReference>
<accession>I4Z5Q7</accession>
<dbReference type="AlphaFoldDB" id="I4Z5Q7"/>
<proteinExistence type="predicted"/>
<evidence type="ECO:0000313" key="3">
    <source>
        <dbReference type="Proteomes" id="UP000053899"/>
    </source>
</evidence>
<evidence type="ECO:0000256" key="1">
    <source>
        <dbReference type="SAM" id="MobiDB-lite"/>
    </source>
</evidence>
<reference evidence="2 3" key="1">
    <citation type="submission" date="2012-04" db="EMBL/GenBank/DDBJ databases">
        <title>Improved High-Quality Draft sequence of Leptothrix ochracea L12.</title>
        <authorList>
            <consortium name="US DOE Joint Genome Institute"/>
            <person name="Lucas S."/>
            <person name="Han J."/>
            <person name="Lapidus A."/>
            <person name="Cheng J.-F."/>
            <person name="Goodwin L."/>
            <person name="Pitluck S."/>
            <person name="Peters L."/>
            <person name="Zeytun A."/>
            <person name="Detter J.C."/>
            <person name="Han C."/>
            <person name="Tapia R."/>
            <person name="Land M."/>
            <person name="Hauser L."/>
            <person name="Kyrpides N."/>
            <person name="Ivanova N."/>
            <person name="Pagani I."/>
            <person name="Stepanauskas R."/>
            <person name="Masland D."/>
            <person name="Poulton N."/>
            <person name="Emerson D."/>
            <person name="Fleming E."/>
            <person name="Woyke T."/>
        </authorList>
    </citation>
    <scope>NUCLEOTIDE SEQUENCE [LARGE SCALE GENOMIC DNA]</scope>
    <source>
        <strain evidence="2 3">L12</strain>
    </source>
</reference>